<evidence type="ECO:0000256" key="1">
    <source>
        <dbReference type="SAM" id="Phobius"/>
    </source>
</evidence>
<feature type="transmembrane region" description="Helical" evidence="1">
    <location>
        <begin position="187"/>
        <end position="209"/>
    </location>
</feature>
<accession>A0ABS2AJM6</accession>
<reference evidence="2 3" key="1">
    <citation type="submission" date="2021-01" db="EMBL/GenBank/DDBJ databases">
        <title>Actinoplanes sp. nov. LDG1-06 isolated from lichen.</title>
        <authorList>
            <person name="Saeng-In P."/>
            <person name="Phongsopitanun W."/>
            <person name="Kanchanasin P."/>
            <person name="Yuki M."/>
            <person name="Kudo T."/>
            <person name="Ohkuma M."/>
            <person name="Tanasupawat S."/>
        </authorList>
    </citation>
    <scope>NUCLEOTIDE SEQUENCE [LARGE SCALE GENOMIC DNA]</scope>
    <source>
        <strain evidence="2 3">LDG1-06</strain>
    </source>
</reference>
<protein>
    <submittedName>
        <fullName evidence="2">ABC transporter permease subunit</fullName>
    </submittedName>
</protein>
<keyword evidence="1" id="KW-0812">Transmembrane</keyword>
<feature type="transmembrane region" description="Helical" evidence="1">
    <location>
        <begin position="312"/>
        <end position="330"/>
    </location>
</feature>
<gene>
    <name evidence="2" type="ORF">JIG36_31440</name>
</gene>
<name>A0ABS2AJM6_9ACTN</name>
<keyword evidence="1" id="KW-0472">Membrane</keyword>
<feature type="transmembrane region" description="Helical" evidence="1">
    <location>
        <begin position="115"/>
        <end position="139"/>
    </location>
</feature>
<feature type="transmembrane region" description="Helical" evidence="1">
    <location>
        <begin position="68"/>
        <end position="94"/>
    </location>
</feature>
<dbReference type="Proteomes" id="UP000632138">
    <property type="component" value="Unassembled WGS sequence"/>
</dbReference>
<organism evidence="2 3">
    <name type="scientific">Paractinoplanes ovalisporus</name>
    <dbReference type="NCBI Taxonomy" id="2810368"/>
    <lineage>
        <taxon>Bacteria</taxon>
        <taxon>Bacillati</taxon>
        <taxon>Actinomycetota</taxon>
        <taxon>Actinomycetes</taxon>
        <taxon>Micromonosporales</taxon>
        <taxon>Micromonosporaceae</taxon>
        <taxon>Paractinoplanes</taxon>
    </lineage>
</organism>
<proteinExistence type="predicted"/>
<sequence length="335" mass="36181">MIWLTWRQFRLQAWVAVALLAVVGIVLAITAPRVFDLYRSTGLSECTGGCDDLADAFRLQASTSAASAAYVLGSAALLLAPPLIGVFWGAPLVSRELETGTHRLIWTQTISRGRWLAVKLAGIGLVAVLAAGLLSLLVTWTSGPFDRAGDFGRITPLLFSSRGVVPLGYAAVAFVLGVAVGMISRRVVVSMAVTLVLVALVQLAAPFGYRSHLVTPATGTGTFSEERAESLWIDQGRNVTIKMEPLERGSWVLSNETVGPDGKTFTGPAPEDKCGRQGSPDKCNAWLKAQNLSQKTEYVSSSAFWTLQWREFGLLLVVAGLLSAFCTWWVRRRLI</sequence>
<keyword evidence="3" id="KW-1185">Reference proteome</keyword>
<evidence type="ECO:0000313" key="2">
    <source>
        <dbReference type="EMBL" id="MBM2620037.1"/>
    </source>
</evidence>
<comment type="caution">
    <text evidence="2">The sequence shown here is derived from an EMBL/GenBank/DDBJ whole genome shotgun (WGS) entry which is preliminary data.</text>
</comment>
<dbReference type="Pfam" id="PF12679">
    <property type="entry name" value="ABC2_membrane_2"/>
    <property type="match status" value="1"/>
</dbReference>
<evidence type="ECO:0000313" key="3">
    <source>
        <dbReference type="Proteomes" id="UP000632138"/>
    </source>
</evidence>
<dbReference type="EMBL" id="JAENHP010000013">
    <property type="protein sequence ID" value="MBM2620037.1"/>
    <property type="molecule type" value="Genomic_DNA"/>
</dbReference>
<dbReference type="RefSeq" id="WP_203380031.1">
    <property type="nucleotide sequence ID" value="NZ_JAENHP010000013.1"/>
</dbReference>
<keyword evidence="1" id="KW-1133">Transmembrane helix</keyword>
<feature type="transmembrane region" description="Helical" evidence="1">
    <location>
        <begin position="159"/>
        <end position="180"/>
    </location>
</feature>